<organism evidence="1 2">
    <name type="scientific">Acetivibrio saccincola</name>
    <dbReference type="NCBI Taxonomy" id="1677857"/>
    <lineage>
        <taxon>Bacteria</taxon>
        <taxon>Bacillati</taxon>
        <taxon>Bacillota</taxon>
        <taxon>Clostridia</taxon>
        <taxon>Eubacteriales</taxon>
        <taxon>Oscillospiraceae</taxon>
        <taxon>Acetivibrio</taxon>
    </lineage>
</organism>
<evidence type="ECO:0008006" key="3">
    <source>
        <dbReference type="Google" id="ProtNLM"/>
    </source>
</evidence>
<reference evidence="1 2" key="1">
    <citation type="submission" date="2017-12" db="EMBL/GenBank/DDBJ databases">
        <title>Complete genome sequence of Herbivorax saccincola GGR1, a novel Cellulosome-producing hydrolytic bacterium in a thermophilic biogas plant, established by Illumina and Nanopore MinION sequencing.</title>
        <authorList>
            <person name="Pechtl A."/>
            <person name="Ruckert C."/>
            <person name="Koeck D.E."/>
            <person name="Maus I."/>
            <person name="Winkler A."/>
            <person name="Kalinowski J."/>
            <person name="Puhler A."/>
            <person name="Schwarz W.W."/>
            <person name="Zverlov V.V."/>
            <person name="Schluter A."/>
            <person name="Liebl W."/>
        </authorList>
    </citation>
    <scope>NUCLEOTIDE SEQUENCE [LARGE SCALE GENOMIC DNA]</scope>
    <source>
        <strain evidence="2">SR1</strain>
    </source>
</reference>
<sequence>MRSPNYSSLSNTLIRDKMPKYIEKSGKKAIIEKVRETDMIFYLNMKLREETTGYEDERSVEKIADIVEVLYAILDYKGVSLSKFEKVRAKRANQLGKYKERLLLKEIVEEDLSDASSQ</sequence>
<dbReference type="Proteomes" id="UP000233534">
    <property type="component" value="Chromosome"/>
</dbReference>
<dbReference type="CDD" id="cd11532">
    <property type="entry name" value="NTP-PPase_COG4997"/>
    <property type="match status" value="1"/>
</dbReference>
<dbReference type="EMBL" id="CP025197">
    <property type="protein sequence ID" value="AUG56919.1"/>
    <property type="molecule type" value="Genomic_DNA"/>
</dbReference>
<proteinExistence type="predicted"/>
<dbReference type="InterPro" id="IPR038735">
    <property type="entry name" value="MSMEG_1276-like_NTP-PPase_dom"/>
</dbReference>
<gene>
    <name evidence="1" type="ORF">HVS_04930</name>
</gene>
<evidence type="ECO:0000313" key="1">
    <source>
        <dbReference type="EMBL" id="AUG56919.1"/>
    </source>
</evidence>
<keyword evidence="2" id="KW-1185">Reference proteome</keyword>
<protein>
    <recommendedName>
        <fullName evidence="3">Phosphoribosyl-ATP pyrophosphohydrolase</fullName>
    </recommendedName>
</protein>
<name>A0A2K9E0L3_9FIRM</name>
<dbReference type="RefSeq" id="WP_101299751.1">
    <property type="nucleotide sequence ID" value="NZ_CP025197.1"/>
</dbReference>
<dbReference type="AlphaFoldDB" id="A0A2K9E0L3"/>
<evidence type="ECO:0000313" key="2">
    <source>
        <dbReference type="Proteomes" id="UP000233534"/>
    </source>
</evidence>
<accession>A0A2K9E0L3</accession>
<dbReference type="KEGG" id="hsc:HVS_04930"/>